<dbReference type="GeneID" id="96904892"/>
<dbReference type="OMA" id="QSNFVEY"/>
<dbReference type="STRING" id="1064592.G0VIJ2"/>
<keyword evidence="5 6" id="KW-0472">Membrane</keyword>
<keyword evidence="9" id="KW-1185">Reference proteome</keyword>
<dbReference type="eggNOG" id="KOG0935">
    <property type="taxonomic scope" value="Eukaryota"/>
</dbReference>
<dbReference type="GO" id="GO:0006886">
    <property type="term" value="P:intracellular protein transport"/>
    <property type="evidence" value="ECO:0007669"/>
    <property type="project" value="UniProtKB-UniRule"/>
</dbReference>
<dbReference type="OrthoDB" id="371463at2759"/>
<evidence type="ECO:0000256" key="5">
    <source>
        <dbReference type="ARBA" id="ARBA00023136"/>
    </source>
</evidence>
<dbReference type="PIRSF" id="PIRSF015588">
    <property type="entry name" value="AP_complex_sigma"/>
    <property type="match status" value="1"/>
</dbReference>
<sequence>MAIQFILCFNKQGVVRLVRWYEMCNGGMNRNGNAVTNNNASDPSSPQDLIAQIYRLISARDHKHQSNFVEFSERTKLVYKRYAGLYFVMGIDLQDEEPIYLSHIHLFVEVLDAFFGNVCELDIVFNFYKTYMVLDEMFIGGEIQEVSKDMLLERLSTLDRLG</sequence>
<evidence type="ECO:0000256" key="6">
    <source>
        <dbReference type="PIRNR" id="PIRNR015588"/>
    </source>
</evidence>
<dbReference type="Pfam" id="PF01217">
    <property type="entry name" value="Clat_adaptor_s"/>
    <property type="match status" value="1"/>
</dbReference>
<dbReference type="PANTHER" id="PTHR11753">
    <property type="entry name" value="ADAPTOR COMPLEXES SMALL SUBUNIT FAMILY"/>
    <property type="match status" value="1"/>
</dbReference>
<keyword evidence="3 6" id="KW-0813">Transport</keyword>
<evidence type="ECO:0000256" key="2">
    <source>
        <dbReference type="ARBA" id="ARBA00006972"/>
    </source>
</evidence>
<dbReference type="KEGG" id="ncs:NCAS_0G03400"/>
<evidence type="ECO:0000256" key="1">
    <source>
        <dbReference type="ARBA" id="ARBA00004308"/>
    </source>
</evidence>
<dbReference type="InterPro" id="IPR022775">
    <property type="entry name" value="AP_mu_sigma_su"/>
</dbReference>
<evidence type="ECO:0000313" key="8">
    <source>
        <dbReference type="EMBL" id="CCC71227.1"/>
    </source>
</evidence>
<dbReference type="EMBL" id="HE576758">
    <property type="protein sequence ID" value="CCC71227.1"/>
    <property type="molecule type" value="Genomic_DNA"/>
</dbReference>
<evidence type="ECO:0000313" key="9">
    <source>
        <dbReference type="Proteomes" id="UP000001640"/>
    </source>
</evidence>
<dbReference type="Gene3D" id="3.30.450.60">
    <property type="match status" value="1"/>
</dbReference>
<dbReference type="SUPFAM" id="SSF64356">
    <property type="entry name" value="SNARE-like"/>
    <property type="match status" value="1"/>
</dbReference>
<reference key="2">
    <citation type="submission" date="2011-08" db="EMBL/GenBank/DDBJ databases">
        <title>Genome sequence of Naumovozyma castellii.</title>
        <authorList>
            <person name="Gordon J.L."/>
            <person name="Armisen D."/>
            <person name="Proux-Wera E."/>
            <person name="OhEigeartaigh S.S."/>
            <person name="Byrne K.P."/>
            <person name="Wolfe K.H."/>
        </authorList>
    </citation>
    <scope>NUCLEOTIDE SEQUENCE</scope>
    <source>
        <strain>Type strain:CBS 4309</strain>
    </source>
</reference>
<dbReference type="GO" id="GO:0030122">
    <property type="term" value="C:AP-2 adaptor complex"/>
    <property type="evidence" value="ECO:0007669"/>
    <property type="project" value="EnsemblFungi"/>
</dbReference>
<organism evidence="8 9">
    <name type="scientific">Naumovozyma castellii</name>
    <name type="common">Yeast</name>
    <name type="synonym">Saccharomyces castellii</name>
    <dbReference type="NCBI Taxonomy" id="27288"/>
    <lineage>
        <taxon>Eukaryota</taxon>
        <taxon>Fungi</taxon>
        <taxon>Dikarya</taxon>
        <taxon>Ascomycota</taxon>
        <taxon>Saccharomycotina</taxon>
        <taxon>Saccharomycetes</taxon>
        <taxon>Saccharomycetales</taxon>
        <taxon>Saccharomycetaceae</taxon>
        <taxon>Naumovozyma</taxon>
    </lineage>
</organism>
<evidence type="ECO:0000259" key="7">
    <source>
        <dbReference type="Pfam" id="PF01217"/>
    </source>
</evidence>
<keyword evidence="4 6" id="KW-0653">Protein transport</keyword>
<gene>
    <name evidence="8" type="primary">NCAS0G03400</name>
    <name evidence="8" type="ordered locus">NCAS_0G03400</name>
</gene>
<comment type="similarity">
    <text evidence="2 6">Belongs to the adaptor complexes small subunit family.</text>
</comment>
<proteinExistence type="inferred from homology"/>
<dbReference type="PROSITE" id="PS00989">
    <property type="entry name" value="CLAT_ADAPTOR_S"/>
    <property type="match status" value="1"/>
</dbReference>
<dbReference type="RefSeq" id="XP_003677579.1">
    <property type="nucleotide sequence ID" value="XM_003677531.1"/>
</dbReference>
<dbReference type="FunFam" id="3.30.450.60:FF:000010">
    <property type="entry name" value="AP complex subunit sigma"/>
    <property type="match status" value="1"/>
</dbReference>
<reference evidence="8 9" key="1">
    <citation type="journal article" date="2011" name="Proc. Natl. Acad. Sci. U.S.A.">
        <title>Evolutionary erosion of yeast sex chromosomes by mating-type switching accidents.</title>
        <authorList>
            <person name="Gordon J.L."/>
            <person name="Armisen D."/>
            <person name="Proux-Wera E."/>
            <person name="Oheigeartaigh S.S."/>
            <person name="Byrne K.P."/>
            <person name="Wolfe K.H."/>
        </authorList>
    </citation>
    <scope>NUCLEOTIDE SEQUENCE [LARGE SCALE GENOMIC DNA]</scope>
    <source>
        <strain evidence="9">ATCC 76901 / BCRC 22586 / CBS 4309 / NBRC 1992 / NRRL Y-12630</strain>
    </source>
</reference>
<accession>G0VIJ2</accession>
<dbReference type="InterPro" id="IPR011012">
    <property type="entry name" value="Longin-like_dom_sf"/>
</dbReference>
<dbReference type="GO" id="GO:0016192">
    <property type="term" value="P:vesicle-mediated transport"/>
    <property type="evidence" value="ECO:0007669"/>
    <property type="project" value="InterPro"/>
</dbReference>
<comment type="subcellular location">
    <subcellularLocation>
        <location evidence="1">Endomembrane system</location>
    </subcellularLocation>
</comment>
<dbReference type="InterPro" id="IPR000804">
    <property type="entry name" value="Clathrin_sm-chain_CS"/>
</dbReference>
<feature type="domain" description="AP complex mu/sigma subunit" evidence="7">
    <location>
        <begin position="3"/>
        <end position="160"/>
    </location>
</feature>
<protein>
    <recommendedName>
        <fullName evidence="6">AP complex subunit sigma</fullName>
    </recommendedName>
</protein>
<evidence type="ECO:0000256" key="4">
    <source>
        <dbReference type="ARBA" id="ARBA00022927"/>
    </source>
</evidence>
<dbReference type="AlphaFoldDB" id="G0VIJ2"/>
<name>G0VIJ2_NAUCA</name>
<evidence type="ECO:0000256" key="3">
    <source>
        <dbReference type="ARBA" id="ARBA00022448"/>
    </source>
</evidence>
<dbReference type="Proteomes" id="UP000001640">
    <property type="component" value="Chromosome 7"/>
</dbReference>
<dbReference type="HOGENOM" id="CLU_061221_3_0_1"/>
<dbReference type="InterPro" id="IPR016635">
    <property type="entry name" value="AP_complex_ssu"/>
</dbReference>
<dbReference type="InParanoid" id="G0VIJ2"/>
<dbReference type="FunCoup" id="G0VIJ2">
    <property type="interactions" value="511"/>
</dbReference>